<name>A0A1V5SSG3_9BACT</name>
<dbReference type="Pfam" id="PF19571">
    <property type="entry name" value="ACT_8"/>
    <property type="match status" value="1"/>
</dbReference>
<dbReference type="InterPro" id="IPR002912">
    <property type="entry name" value="ACT_dom"/>
</dbReference>
<comment type="caution">
    <text evidence="2">The sequence shown here is derived from an EMBL/GenBank/DDBJ whole genome shotgun (WGS) entry which is preliminary data.</text>
</comment>
<evidence type="ECO:0000259" key="1">
    <source>
        <dbReference type="PROSITE" id="PS51671"/>
    </source>
</evidence>
<accession>A0A1V5SSG3</accession>
<dbReference type="Proteomes" id="UP000485569">
    <property type="component" value="Unassembled WGS sequence"/>
</dbReference>
<dbReference type="EMBL" id="MWBQ01000094">
    <property type="protein sequence ID" value="OQA57244.1"/>
    <property type="molecule type" value="Genomic_DNA"/>
</dbReference>
<dbReference type="CDD" id="cd04882">
    <property type="entry name" value="ACT_Bt0572_2"/>
    <property type="match status" value="1"/>
</dbReference>
<sequence>MKQISVFLENKPGSLHAVLAKLKEWNVNLRALSLADTADFGVLRFIVEKPEQLVEQLRKENFTATLTEILVVGVDDRPGGLSQIVEVLTLNHISIEYLYAFVSPKGQKAYVVMRVEDVPRASHILREAKASLLDEITI</sequence>
<dbReference type="InterPro" id="IPR045865">
    <property type="entry name" value="ACT-like_dom_sf"/>
</dbReference>
<feature type="domain" description="ACT" evidence="1">
    <location>
        <begin position="69"/>
        <end position="138"/>
    </location>
</feature>
<dbReference type="SUPFAM" id="SSF55021">
    <property type="entry name" value="ACT-like"/>
    <property type="match status" value="2"/>
</dbReference>
<gene>
    <name evidence="2" type="ORF">BWY41_01303</name>
</gene>
<dbReference type="InterPro" id="IPR045739">
    <property type="entry name" value="ACT_dom_pair"/>
</dbReference>
<organism evidence="2">
    <name type="scientific">Candidatus Atribacter allofermentans</name>
    <dbReference type="NCBI Taxonomy" id="1852833"/>
    <lineage>
        <taxon>Bacteria</taxon>
        <taxon>Pseudomonadati</taxon>
        <taxon>Atribacterota</taxon>
        <taxon>Atribacteria</taxon>
        <taxon>Atribacterales</taxon>
        <taxon>Atribacteraceae</taxon>
        <taxon>Atribacter</taxon>
    </lineage>
</organism>
<dbReference type="AlphaFoldDB" id="A0A1V5SSG3"/>
<dbReference type="Gene3D" id="3.30.2130.10">
    <property type="entry name" value="VC0802-like"/>
    <property type="match status" value="1"/>
</dbReference>
<proteinExistence type="predicted"/>
<reference evidence="2" key="1">
    <citation type="submission" date="2017-02" db="EMBL/GenBank/DDBJ databases">
        <title>Delving into the versatile metabolic prowess of the omnipresent phylum Bacteroidetes.</title>
        <authorList>
            <person name="Nobu M.K."/>
            <person name="Mei R."/>
            <person name="Narihiro T."/>
            <person name="Kuroda K."/>
            <person name="Liu W.-T."/>
        </authorList>
    </citation>
    <scope>NUCLEOTIDE SEQUENCE</scope>
    <source>
        <strain evidence="2">ADurb.Bin276</strain>
    </source>
</reference>
<evidence type="ECO:0000313" key="2">
    <source>
        <dbReference type="EMBL" id="OQA57244.1"/>
    </source>
</evidence>
<protein>
    <submittedName>
        <fullName evidence="2">ACT domain protein</fullName>
    </submittedName>
</protein>
<dbReference type="PANTHER" id="PTHR40099">
    <property type="entry name" value="ACETOLACTATE SYNTHASE, SMALL SUBUNIT"/>
    <property type="match status" value="1"/>
</dbReference>
<dbReference type="PANTHER" id="PTHR40099:SF1">
    <property type="entry name" value="ACETOLACTATE SYNTHASE, SMALL SUBUNIT"/>
    <property type="match status" value="1"/>
</dbReference>
<dbReference type="PROSITE" id="PS51671">
    <property type="entry name" value="ACT"/>
    <property type="match status" value="1"/>
</dbReference>